<evidence type="ECO:0000256" key="1">
    <source>
        <dbReference type="SAM" id="Coils"/>
    </source>
</evidence>
<proteinExistence type="predicted"/>
<protein>
    <recommendedName>
        <fullName evidence="5">YtxH domain-containing protein</fullName>
    </recommendedName>
</protein>
<comment type="caution">
    <text evidence="3">The sequence shown here is derived from an EMBL/GenBank/DDBJ whole genome shotgun (WGS) entry which is preliminary data.</text>
</comment>
<evidence type="ECO:0000313" key="4">
    <source>
        <dbReference type="Proteomes" id="UP000177697"/>
    </source>
</evidence>
<reference evidence="3 4" key="1">
    <citation type="journal article" date="2016" name="Nat. Commun.">
        <title>Thousands of microbial genomes shed light on interconnected biogeochemical processes in an aquifer system.</title>
        <authorList>
            <person name="Anantharaman K."/>
            <person name="Brown C.T."/>
            <person name="Hug L.A."/>
            <person name="Sharon I."/>
            <person name="Castelle C.J."/>
            <person name="Probst A.J."/>
            <person name="Thomas B.C."/>
            <person name="Singh A."/>
            <person name="Wilkins M.J."/>
            <person name="Karaoz U."/>
            <person name="Brodie E.L."/>
            <person name="Williams K.H."/>
            <person name="Hubbard S.S."/>
            <person name="Banfield J.F."/>
        </authorList>
    </citation>
    <scope>NUCLEOTIDE SEQUENCE [LARGE SCALE GENOMIC DNA]</scope>
</reference>
<dbReference type="EMBL" id="MHWW01000015">
    <property type="protein sequence ID" value="OHB14719.1"/>
    <property type="molecule type" value="Genomic_DNA"/>
</dbReference>
<keyword evidence="2" id="KW-1133">Transmembrane helix</keyword>
<keyword evidence="1" id="KW-0175">Coiled coil</keyword>
<name>A0A1G2UZB7_9BACT</name>
<feature type="transmembrane region" description="Helical" evidence="2">
    <location>
        <begin position="12"/>
        <end position="29"/>
    </location>
</feature>
<sequence>MEHNKKGNVGVFLSGIAVAAAIGGYFLFGSKNARKNRQKVEDGIEDAKADVMNKLKKIKRLSRDKYYEIVDEVMNKYSKLKKIGTEKAEELRDELKERWEEIEKEAEEDEEEK</sequence>
<dbReference type="AlphaFoldDB" id="A0A1G2UZB7"/>
<evidence type="ECO:0008006" key="5">
    <source>
        <dbReference type="Google" id="ProtNLM"/>
    </source>
</evidence>
<keyword evidence="2" id="KW-0472">Membrane</keyword>
<dbReference type="Proteomes" id="UP000177697">
    <property type="component" value="Unassembled WGS sequence"/>
</dbReference>
<keyword evidence="2" id="KW-0812">Transmembrane</keyword>
<gene>
    <name evidence="3" type="ORF">A2431_01305</name>
</gene>
<accession>A0A1G2UZB7</accession>
<feature type="coiled-coil region" evidence="1">
    <location>
        <begin position="30"/>
        <end position="112"/>
    </location>
</feature>
<evidence type="ECO:0000313" key="3">
    <source>
        <dbReference type="EMBL" id="OHB14719.1"/>
    </source>
</evidence>
<organism evidence="3 4">
    <name type="scientific">Candidatus Zambryskibacteria bacterium RIFOXYC1_FULL_39_10</name>
    <dbReference type="NCBI Taxonomy" id="1802779"/>
    <lineage>
        <taxon>Bacteria</taxon>
        <taxon>Candidatus Zambryskiibacteriota</taxon>
    </lineage>
</organism>
<evidence type="ECO:0000256" key="2">
    <source>
        <dbReference type="SAM" id="Phobius"/>
    </source>
</evidence>